<dbReference type="EMBL" id="WIXE01017816">
    <property type="protein sequence ID" value="KAK5971417.1"/>
    <property type="molecule type" value="Genomic_DNA"/>
</dbReference>
<feature type="compositionally biased region" description="Low complexity" evidence="1">
    <location>
        <begin position="24"/>
        <end position="36"/>
    </location>
</feature>
<organism evidence="2 3">
    <name type="scientific">Trichostrongylus colubriformis</name>
    <name type="common">Black scour worm</name>
    <dbReference type="NCBI Taxonomy" id="6319"/>
    <lineage>
        <taxon>Eukaryota</taxon>
        <taxon>Metazoa</taxon>
        <taxon>Ecdysozoa</taxon>
        <taxon>Nematoda</taxon>
        <taxon>Chromadorea</taxon>
        <taxon>Rhabditida</taxon>
        <taxon>Rhabditina</taxon>
        <taxon>Rhabditomorpha</taxon>
        <taxon>Strongyloidea</taxon>
        <taxon>Trichostrongylidae</taxon>
        <taxon>Trichostrongylus</taxon>
    </lineage>
</organism>
<reference evidence="2 3" key="1">
    <citation type="submission" date="2019-10" db="EMBL/GenBank/DDBJ databases">
        <title>Assembly and Annotation for the nematode Trichostrongylus colubriformis.</title>
        <authorList>
            <person name="Martin J."/>
        </authorList>
    </citation>
    <scope>NUCLEOTIDE SEQUENCE [LARGE SCALE GENOMIC DNA]</scope>
    <source>
        <strain evidence="2">G859</strain>
        <tissue evidence="2">Whole worm</tissue>
    </source>
</reference>
<keyword evidence="3" id="KW-1185">Reference proteome</keyword>
<accession>A0AAN8IJB3</accession>
<evidence type="ECO:0000256" key="1">
    <source>
        <dbReference type="SAM" id="MobiDB-lite"/>
    </source>
</evidence>
<protein>
    <submittedName>
        <fullName evidence="2">Uncharacterized protein</fullName>
    </submittedName>
</protein>
<name>A0AAN8IJB3_TRICO</name>
<gene>
    <name evidence="2" type="ORF">GCK32_022007</name>
</gene>
<evidence type="ECO:0000313" key="3">
    <source>
        <dbReference type="Proteomes" id="UP001331761"/>
    </source>
</evidence>
<dbReference type="Proteomes" id="UP001331761">
    <property type="component" value="Unassembled WGS sequence"/>
</dbReference>
<dbReference type="AlphaFoldDB" id="A0AAN8IJB3"/>
<evidence type="ECO:0000313" key="2">
    <source>
        <dbReference type="EMBL" id="KAK5971417.1"/>
    </source>
</evidence>
<comment type="caution">
    <text evidence="2">The sequence shown here is derived from an EMBL/GenBank/DDBJ whole genome shotgun (WGS) entry which is preliminary data.</text>
</comment>
<feature type="compositionally biased region" description="Basic and acidic residues" evidence="1">
    <location>
        <begin position="37"/>
        <end position="52"/>
    </location>
</feature>
<feature type="non-terminal residue" evidence="2">
    <location>
        <position position="1"/>
    </location>
</feature>
<sequence length="52" mass="5907">PCPIHHYGGIEWFCNLNNVERSSDAATSNQTTTTRTIDNRHASRGHDSIRRL</sequence>
<proteinExistence type="predicted"/>
<feature type="region of interest" description="Disordered" evidence="1">
    <location>
        <begin position="23"/>
        <end position="52"/>
    </location>
</feature>